<dbReference type="NCBIfam" id="TIGR00714">
    <property type="entry name" value="hscB"/>
    <property type="match status" value="1"/>
</dbReference>
<gene>
    <name evidence="4" type="ORF">KUTeg_018393</name>
</gene>
<evidence type="ECO:0000259" key="3">
    <source>
        <dbReference type="PROSITE" id="PS50076"/>
    </source>
</evidence>
<sequence>MVLNKQPNNLFFYRNHTNAADRKCWQCGRKTEDLELFFCECGVVQSVAEVDYFRLFGIERTFDIDVNELSVRLKELQKMLHPDKYTLKSEREKLLSEEQSSAVNKAYSTLSKPLSRALYLLELHGQPVEEDNSNVDQEFLMEIMEINEQLAEIDSVEKMKPFNEENNNKLEHEYAMLSEAFKHGDIKKAKDISSFLDVISKYVQYILNRKWFTTVSLDSDLLLLVGTLRFTFFVGQLIAISWKVVYYFI</sequence>
<comment type="similarity">
    <text evidence="1">Belongs to the HscB family.</text>
</comment>
<dbReference type="SMART" id="SM00271">
    <property type="entry name" value="DnaJ"/>
    <property type="match status" value="1"/>
</dbReference>
<proteinExistence type="inferred from homology"/>
<dbReference type="SUPFAM" id="SSF46565">
    <property type="entry name" value="Chaperone J-domain"/>
    <property type="match status" value="1"/>
</dbReference>
<keyword evidence="2" id="KW-0143">Chaperone</keyword>
<organism evidence="4 5">
    <name type="scientific">Tegillarca granosa</name>
    <name type="common">Malaysian cockle</name>
    <name type="synonym">Anadara granosa</name>
    <dbReference type="NCBI Taxonomy" id="220873"/>
    <lineage>
        <taxon>Eukaryota</taxon>
        <taxon>Metazoa</taxon>
        <taxon>Spiralia</taxon>
        <taxon>Lophotrochozoa</taxon>
        <taxon>Mollusca</taxon>
        <taxon>Bivalvia</taxon>
        <taxon>Autobranchia</taxon>
        <taxon>Pteriomorphia</taxon>
        <taxon>Arcoida</taxon>
        <taxon>Arcoidea</taxon>
        <taxon>Arcidae</taxon>
        <taxon>Tegillarca</taxon>
    </lineage>
</organism>
<dbReference type="PANTHER" id="PTHR14021:SF15">
    <property type="entry name" value="IRON-SULFUR CLUSTER CO-CHAPERONE PROTEIN HSCB"/>
    <property type="match status" value="1"/>
</dbReference>
<reference evidence="4 5" key="1">
    <citation type="submission" date="2022-12" db="EMBL/GenBank/DDBJ databases">
        <title>Chromosome-level genome of Tegillarca granosa.</title>
        <authorList>
            <person name="Kim J."/>
        </authorList>
    </citation>
    <scope>NUCLEOTIDE SEQUENCE [LARGE SCALE GENOMIC DNA]</scope>
    <source>
        <strain evidence="4">Teg-2019</strain>
        <tissue evidence="4">Adductor muscle</tissue>
    </source>
</reference>
<dbReference type="EMBL" id="JARBDR010000903">
    <property type="protein sequence ID" value="KAJ8304810.1"/>
    <property type="molecule type" value="Genomic_DNA"/>
</dbReference>
<dbReference type="InterPro" id="IPR004640">
    <property type="entry name" value="HscB"/>
</dbReference>
<protein>
    <recommendedName>
        <fullName evidence="3">J domain-containing protein</fullName>
    </recommendedName>
</protein>
<feature type="domain" description="J" evidence="3">
    <location>
        <begin position="51"/>
        <end position="123"/>
    </location>
</feature>
<dbReference type="InterPro" id="IPR009073">
    <property type="entry name" value="HscB_oligo_C"/>
</dbReference>
<dbReference type="Gene3D" id="1.10.287.110">
    <property type="entry name" value="DnaJ domain"/>
    <property type="match status" value="1"/>
</dbReference>
<name>A0ABQ9EMP3_TEGGR</name>
<dbReference type="InterPro" id="IPR036869">
    <property type="entry name" value="J_dom_sf"/>
</dbReference>
<evidence type="ECO:0000313" key="4">
    <source>
        <dbReference type="EMBL" id="KAJ8304810.1"/>
    </source>
</evidence>
<dbReference type="Proteomes" id="UP001217089">
    <property type="component" value="Unassembled WGS sequence"/>
</dbReference>
<accession>A0ABQ9EMP3</accession>
<dbReference type="Pfam" id="PF07743">
    <property type="entry name" value="HSCB_C"/>
    <property type="match status" value="1"/>
</dbReference>
<evidence type="ECO:0000313" key="5">
    <source>
        <dbReference type="Proteomes" id="UP001217089"/>
    </source>
</evidence>
<dbReference type="PROSITE" id="PS50076">
    <property type="entry name" value="DNAJ_2"/>
    <property type="match status" value="1"/>
</dbReference>
<dbReference type="SUPFAM" id="SSF47144">
    <property type="entry name" value="HSC20 (HSCB), C-terminal oligomerisation domain"/>
    <property type="match status" value="1"/>
</dbReference>
<dbReference type="InterPro" id="IPR001623">
    <property type="entry name" value="DnaJ_domain"/>
</dbReference>
<comment type="caution">
    <text evidence="4">The sequence shown here is derived from an EMBL/GenBank/DDBJ whole genome shotgun (WGS) entry which is preliminary data.</text>
</comment>
<dbReference type="PANTHER" id="PTHR14021">
    <property type="entry name" value="IRON-SULFUR CLUSTER CO-CHAPERONE PROTEIN HSCB"/>
    <property type="match status" value="1"/>
</dbReference>
<evidence type="ECO:0000256" key="1">
    <source>
        <dbReference type="ARBA" id="ARBA00010476"/>
    </source>
</evidence>
<evidence type="ECO:0000256" key="2">
    <source>
        <dbReference type="ARBA" id="ARBA00023186"/>
    </source>
</evidence>
<dbReference type="Gene3D" id="1.20.1280.20">
    <property type="entry name" value="HscB, C-terminal domain"/>
    <property type="match status" value="1"/>
</dbReference>
<dbReference type="InterPro" id="IPR036386">
    <property type="entry name" value="HscB_C_sf"/>
</dbReference>
<keyword evidence="5" id="KW-1185">Reference proteome</keyword>